<feature type="compositionally biased region" description="Basic and acidic residues" evidence="1">
    <location>
        <begin position="69"/>
        <end position="94"/>
    </location>
</feature>
<evidence type="ECO:0000313" key="2">
    <source>
        <dbReference type="EMBL" id="CAD9771276.1"/>
    </source>
</evidence>
<organism evidence="2">
    <name type="scientific">Lotharella oceanica</name>
    <dbReference type="NCBI Taxonomy" id="641309"/>
    <lineage>
        <taxon>Eukaryota</taxon>
        <taxon>Sar</taxon>
        <taxon>Rhizaria</taxon>
        <taxon>Cercozoa</taxon>
        <taxon>Chlorarachniophyceae</taxon>
        <taxon>Lotharella</taxon>
    </lineage>
</organism>
<feature type="compositionally biased region" description="Polar residues" evidence="1">
    <location>
        <begin position="35"/>
        <end position="53"/>
    </location>
</feature>
<name>A0A7S2TX16_9EUKA</name>
<dbReference type="AlphaFoldDB" id="A0A7S2TX16"/>
<evidence type="ECO:0000256" key="1">
    <source>
        <dbReference type="SAM" id="MobiDB-lite"/>
    </source>
</evidence>
<feature type="compositionally biased region" description="Basic residues" evidence="1">
    <location>
        <begin position="95"/>
        <end position="104"/>
    </location>
</feature>
<reference evidence="2" key="1">
    <citation type="submission" date="2021-01" db="EMBL/GenBank/DDBJ databases">
        <authorList>
            <person name="Corre E."/>
            <person name="Pelletier E."/>
            <person name="Niang G."/>
            <person name="Scheremetjew M."/>
            <person name="Finn R."/>
            <person name="Kale V."/>
            <person name="Holt S."/>
            <person name="Cochrane G."/>
            <person name="Meng A."/>
            <person name="Brown T."/>
            <person name="Cohen L."/>
        </authorList>
    </citation>
    <scope>NUCLEOTIDE SEQUENCE</scope>
    <source>
        <strain evidence="2">CCMP622</strain>
    </source>
</reference>
<proteinExistence type="predicted"/>
<feature type="region of interest" description="Disordered" evidence="1">
    <location>
        <begin position="31"/>
        <end position="140"/>
    </location>
</feature>
<protein>
    <submittedName>
        <fullName evidence="2">Uncharacterized protein</fullName>
    </submittedName>
</protein>
<sequence>MEAKSPGLPPIARPSPLALLSERECSRVKWEPVQMQFSPSNESTATLTSTSSPREPRSVGRKTSMTIKSENEKDADAKSDDLAPTAKPERPAKKSDRHKRRRLNVKVAPRAATGRPGNGDSRAFWPKIDTSNENDKYSLTDRLRAAKRPIMLP</sequence>
<gene>
    <name evidence="2" type="ORF">LSP00402_LOCUS15266</name>
</gene>
<accession>A0A7S2TX16</accession>
<dbReference type="EMBL" id="HBHP01024634">
    <property type="protein sequence ID" value="CAD9771276.1"/>
    <property type="molecule type" value="Transcribed_RNA"/>
</dbReference>